<gene>
    <name evidence="8" type="ORF">J2793_007294</name>
</gene>
<proteinExistence type="inferred from homology"/>
<evidence type="ECO:0000313" key="8">
    <source>
        <dbReference type="EMBL" id="MDP9651819.1"/>
    </source>
</evidence>
<comment type="function">
    <text evidence="7">CyaE is necessary for transport of calmodulin-sensitive adenylate cyclase-hemolysin (cyclolysin).</text>
</comment>
<dbReference type="GO" id="GO:0031640">
    <property type="term" value="P:killing of cells of another organism"/>
    <property type="evidence" value="ECO:0007669"/>
    <property type="project" value="UniProtKB-KW"/>
</dbReference>
<accession>A0AB73IP90</accession>
<dbReference type="Pfam" id="PF02321">
    <property type="entry name" value="OEP"/>
    <property type="match status" value="2"/>
</dbReference>
<evidence type="ECO:0000256" key="6">
    <source>
        <dbReference type="ARBA" id="ARBA00023237"/>
    </source>
</evidence>
<dbReference type="RefSeq" id="WP_392396347.1">
    <property type="nucleotide sequence ID" value="NZ_JAURTK010000033.1"/>
</dbReference>
<sequence>MKRIRLLRSPVGRLAFTLTGIALAALLLAVPVTQAQIDPFRTRAGLEDVSPDLNRMARDAEACNPTSLQMPVSIYEAVSRALCSDPTVRESWANMLLNAAQVGVAKAAWLPTLDADGTRSHTTETQTISGPTFPDEIGRTSDRYAELKLSWVLFDFGRRDANLAYYKGLLELSQAAHTDTLQTVFEQAAGAFYAVWTAQITLDAAIKAEANARRSYEIAQHKHLAGAGTLNDELQAKAAWQEAIYTRVNATGTLKTAQGTLCLRMGIPVETPIKIDVDAGAQPDVNFTSSISDLLALAEAVNPKLREAQAQIEADEANAKLALRQEMPTVSLSGSLSNDKSLGAFPRDTRTYSKYVGIQISIPIFAGFGDEYHRQASEAQVNIDRANLHKTELQVASAVWRNYQDVTTKTANVQVAASTEESAQEAYDVASKRYSAGVGPLLDVLNAQNTLAAAQRQVVQSQADWRVSRLVLAFSIGTLDGKRWTQHAEAP</sequence>
<dbReference type="PANTHER" id="PTHR30026">
    <property type="entry name" value="OUTER MEMBRANE PROTEIN TOLC"/>
    <property type="match status" value="1"/>
</dbReference>
<protein>
    <recommendedName>
        <fullName evidence="7">Protein CyaE</fullName>
    </recommendedName>
</protein>
<name>A0AB73IP90_9BURK</name>
<comment type="subcellular location">
    <subcellularLocation>
        <location evidence="7">Cell outer membrane</location>
        <topology evidence="7">Peripheral membrane protein</topology>
    </subcellularLocation>
</comment>
<evidence type="ECO:0000256" key="7">
    <source>
        <dbReference type="PIRNR" id="PIRNR001892"/>
    </source>
</evidence>
<keyword evidence="3" id="KW-1134">Transmembrane beta strand</keyword>
<dbReference type="Proteomes" id="UP001229486">
    <property type="component" value="Unassembled WGS sequence"/>
</dbReference>
<dbReference type="EMBL" id="JAURTK010000033">
    <property type="protein sequence ID" value="MDP9651819.1"/>
    <property type="molecule type" value="Genomic_DNA"/>
</dbReference>
<dbReference type="InterPro" id="IPR051906">
    <property type="entry name" value="TolC-like"/>
</dbReference>
<dbReference type="InterPro" id="IPR003423">
    <property type="entry name" value="OMP_efflux"/>
</dbReference>
<dbReference type="GO" id="GO:1990281">
    <property type="term" value="C:efflux pump complex"/>
    <property type="evidence" value="ECO:0007669"/>
    <property type="project" value="TreeGrafter"/>
</dbReference>
<reference evidence="8" key="1">
    <citation type="submission" date="2023-07" db="EMBL/GenBank/DDBJ databases">
        <title>Sorghum-associated microbial communities from plants grown in Nebraska, USA.</title>
        <authorList>
            <person name="Schachtman D."/>
        </authorList>
    </citation>
    <scope>NUCLEOTIDE SEQUENCE</scope>
    <source>
        <strain evidence="8">DS1061</strain>
    </source>
</reference>
<evidence type="ECO:0000256" key="1">
    <source>
        <dbReference type="ARBA" id="ARBA00007613"/>
    </source>
</evidence>
<keyword evidence="7" id="KW-0204">Cytolysis</keyword>
<dbReference type="GO" id="GO:0009279">
    <property type="term" value="C:cell outer membrane"/>
    <property type="evidence" value="ECO:0007669"/>
    <property type="project" value="UniProtKB-SubCell"/>
</dbReference>
<dbReference type="PIRSF" id="PIRSF001892">
    <property type="entry name" value="CyaE"/>
    <property type="match status" value="1"/>
</dbReference>
<dbReference type="PANTHER" id="PTHR30026:SF20">
    <property type="entry name" value="OUTER MEMBRANE PROTEIN TOLC"/>
    <property type="match status" value="1"/>
</dbReference>
<evidence type="ECO:0000256" key="2">
    <source>
        <dbReference type="ARBA" id="ARBA00022448"/>
    </source>
</evidence>
<dbReference type="GO" id="GO:0015562">
    <property type="term" value="F:efflux transmembrane transporter activity"/>
    <property type="evidence" value="ECO:0007669"/>
    <property type="project" value="InterPro"/>
</dbReference>
<dbReference type="GO" id="GO:0015288">
    <property type="term" value="F:porin activity"/>
    <property type="evidence" value="ECO:0007669"/>
    <property type="project" value="TreeGrafter"/>
</dbReference>
<dbReference type="AlphaFoldDB" id="A0AB73IP90"/>
<keyword evidence="5 7" id="KW-0472">Membrane</keyword>
<keyword evidence="6 7" id="KW-0998">Cell outer membrane</keyword>
<comment type="caution">
    <text evidence="8">The sequence shown here is derived from an EMBL/GenBank/DDBJ whole genome shotgun (WGS) entry which is preliminary data.</text>
</comment>
<evidence type="ECO:0000256" key="5">
    <source>
        <dbReference type="ARBA" id="ARBA00023136"/>
    </source>
</evidence>
<dbReference type="SUPFAM" id="SSF56954">
    <property type="entry name" value="Outer membrane efflux proteins (OEP)"/>
    <property type="match status" value="1"/>
</dbReference>
<evidence type="ECO:0000256" key="4">
    <source>
        <dbReference type="ARBA" id="ARBA00022692"/>
    </source>
</evidence>
<organism evidence="8 9">
    <name type="scientific">Paraburkholderia caledonica</name>
    <dbReference type="NCBI Taxonomy" id="134536"/>
    <lineage>
        <taxon>Bacteria</taxon>
        <taxon>Pseudomonadati</taxon>
        <taxon>Pseudomonadota</taxon>
        <taxon>Betaproteobacteria</taxon>
        <taxon>Burkholderiales</taxon>
        <taxon>Burkholderiaceae</taxon>
        <taxon>Paraburkholderia</taxon>
    </lineage>
</organism>
<dbReference type="InterPro" id="IPR028351">
    <property type="entry name" value="CyaE"/>
</dbReference>
<keyword evidence="7" id="KW-0354">Hemolysis</keyword>
<evidence type="ECO:0000313" key="9">
    <source>
        <dbReference type="Proteomes" id="UP001229486"/>
    </source>
</evidence>
<dbReference type="Gene3D" id="1.20.1600.10">
    <property type="entry name" value="Outer membrane efflux proteins (OEP)"/>
    <property type="match status" value="1"/>
</dbReference>
<keyword evidence="2 7" id="KW-0813">Transport</keyword>
<keyword evidence="4" id="KW-0812">Transmembrane</keyword>
<comment type="similarity">
    <text evidence="1 7">Belongs to the outer membrane factor (OMF) (TC 1.B.17) family.</text>
</comment>
<evidence type="ECO:0000256" key="3">
    <source>
        <dbReference type="ARBA" id="ARBA00022452"/>
    </source>
</evidence>